<feature type="region of interest" description="Disordered" evidence="16">
    <location>
        <begin position="381"/>
        <end position="401"/>
    </location>
</feature>
<dbReference type="InterPro" id="IPR006319">
    <property type="entry name" value="PEP_synth"/>
</dbReference>
<feature type="compositionally biased region" description="Basic and acidic residues" evidence="16">
    <location>
        <begin position="642"/>
        <end position="653"/>
    </location>
</feature>
<dbReference type="Pfam" id="PF02896">
    <property type="entry name" value="PEP-utilizers_C"/>
    <property type="match status" value="1"/>
</dbReference>
<evidence type="ECO:0000259" key="17">
    <source>
        <dbReference type="Pfam" id="PF01326"/>
    </source>
</evidence>
<dbReference type="EC" id="2.7.9.2" evidence="5"/>
<dbReference type="Pfam" id="PF01326">
    <property type="entry name" value="PPDK_N"/>
    <property type="match status" value="2"/>
</dbReference>
<keyword evidence="7" id="KW-0808">Transferase</keyword>
<evidence type="ECO:0000259" key="18">
    <source>
        <dbReference type="Pfam" id="PF02896"/>
    </source>
</evidence>
<gene>
    <name evidence="19" type="ORF">LUZ63_024299</name>
</gene>
<evidence type="ECO:0000256" key="13">
    <source>
        <dbReference type="ARBA" id="ARBA00033470"/>
    </source>
</evidence>
<evidence type="ECO:0000256" key="15">
    <source>
        <dbReference type="ARBA" id="ARBA00048103"/>
    </source>
</evidence>
<dbReference type="InterPro" id="IPR040442">
    <property type="entry name" value="Pyrv_kinase-like_dom_sf"/>
</dbReference>
<comment type="similarity">
    <text evidence="4">Belongs to the PEP-utilizing enzyme family.</text>
</comment>
<dbReference type="InterPro" id="IPR015813">
    <property type="entry name" value="Pyrv/PenolPyrv_kinase-like_dom"/>
</dbReference>
<sequence>MAPPFDTSVAHAPGARAVFFVSDSTGITAETLGSALLANFPRRALHAPHDPLRLVRDGRRWGRGRPAAGSHGRTRPPSSSRRSRMPASARGWPRRAPWSSTSWPATSPNSKPNSARPPSRARGSTTARRPRAATSARMRAVEFAIEHDDGQSERDLASADVIIVAPSRCGKTPTTMYLALHYGLLVANYPLTDDDFPTDGLPRIVAPHSDRCFGLTTTALRLSQVRHERRPHSTYASLAQCTLEIRRAEDLYRRTHIPFLSSATRKRRGDVRRDPAVHEPAGPTPRKAHPMTNILRFDEIGMSDLARVGGKNASLGEMVSHLASAGIRVPPGFATTSDAFGRFLAEGSLDARIREAVAGIDVDDVAALSQLGGPRACVDRGAAVPGRPRSRHPATAEDLPDASFAGQQETFLNIGGIDNILQAIRRVFASLYNDRAIAYRAHHGFDHHEVALSAGVQRMVRSDIGASGVMFTLDTESGLRRRRVPHQLVRPRRSRRPGSREPPTSSTPTSPPSAPVAPRSSSVRSARRPSRCATPTDVTSTAARPSSKWMRRTAAASRSPTRRSRNSAASRSSSRSTTAARWTSSGARTASTGSSTCCRAPPRDGRVAAVGERAQPLRARRAQRRPRRGPCDRAAHRCGSRARADLDRADGRLRPRRRARGRYDRPRLGADHEARLGDRDRPRWAHVSRRDHRARARHPRRRRHGRGTHALKDGQEVTVSCAEGDDGVVYDGILDFAEEVTELDRMPEAPVKMMMNVGTPDQAFAFSRLPNAGVGLARLEFIINRQIGIHPRALLELDRLDGALADDIRGRIAAYPSPEEYFIQRVAEGVSMIAAAFAPEPVIVRLSDFKSNEYANLIGGTLYEPDEENPMLGYRGAARYVSPEFRACFDMECEALRRVRDEMGLTNVQIMVPFVRTVGEARAVVELLAQNGLRRGENGLKVVMMCELPANAILAERFLEHFDGFSIGSNDMTQLTLGLDRDSALMASAFDERDPAVLHLLGMAIDACRRQGKYVGICGQGPSDHPDFAQWLVARGIQSLSLNPDTVVETWLALAANEVPKAEILTRAHLSGL</sequence>
<evidence type="ECO:0000256" key="9">
    <source>
        <dbReference type="ARBA" id="ARBA00022741"/>
    </source>
</evidence>
<keyword evidence="20" id="KW-1185">Reference proteome</keyword>
<keyword evidence="8" id="KW-0479">Metal-binding</keyword>
<dbReference type="GO" id="GO:0046872">
    <property type="term" value="F:metal ion binding"/>
    <property type="evidence" value="ECO:0007669"/>
    <property type="project" value="UniProtKB-KW"/>
</dbReference>
<protein>
    <recommendedName>
        <fullName evidence="5">pyruvate, water dikinase</fullName>
        <ecNumber evidence="5">2.7.9.2</ecNumber>
    </recommendedName>
    <alternativeName>
        <fullName evidence="13">Pyruvate, water dikinase</fullName>
    </alternativeName>
</protein>
<evidence type="ECO:0000313" key="19">
    <source>
        <dbReference type="EMBL" id="KAJ1680490.1"/>
    </source>
</evidence>
<feature type="region of interest" description="Disordered" evidence="16">
    <location>
        <begin position="56"/>
        <end position="136"/>
    </location>
</feature>
<evidence type="ECO:0000313" key="20">
    <source>
        <dbReference type="Proteomes" id="UP001151287"/>
    </source>
</evidence>
<feature type="compositionally biased region" description="Low complexity" evidence="16">
    <location>
        <begin position="566"/>
        <end position="600"/>
    </location>
</feature>
<evidence type="ECO:0000256" key="4">
    <source>
        <dbReference type="ARBA" id="ARBA00007837"/>
    </source>
</evidence>
<feature type="compositionally biased region" description="Basic residues" evidence="16">
    <location>
        <begin position="618"/>
        <end position="628"/>
    </location>
</feature>
<dbReference type="SUPFAM" id="SSF56059">
    <property type="entry name" value="Glutathione synthetase ATP-binding domain-like"/>
    <property type="match status" value="1"/>
</dbReference>
<comment type="catalytic activity">
    <reaction evidence="15">
        <text>pyruvate + phosphate + ATP = phosphoenolpyruvate + AMP + diphosphate + H(+)</text>
        <dbReference type="Rhea" id="RHEA:10756"/>
        <dbReference type="ChEBI" id="CHEBI:15361"/>
        <dbReference type="ChEBI" id="CHEBI:15378"/>
        <dbReference type="ChEBI" id="CHEBI:30616"/>
        <dbReference type="ChEBI" id="CHEBI:33019"/>
        <dbReference type="ChEBI" id="CHEBI:43474"/>
        <dbReference type="ChEBI" id="CHEBI:58702"/>
        <dbReference type="ChEBI" id="CHEBI:456215"/>
        <dbReference type="EC" id="2.7.9.1"/>
    </reaction>
</comment>
<name>A0A9Q0BW74_9POAL</name>
<keyword evidence="12" id="KW-0460">Magnesium</keyword>
<feature type="domain" description="Pyruvate phosphate dikinase AMP/ATP-binding" evidence="17">
    <location>
        <begin position="307"/>
        <end position="370"/>
    </location>
</feature>
<evidence type="ECO:0000256" key="1">
    <source>
        <dbReference type="ARBA" id="ARBA00001946"/>
    </source>
</evidence>
<dbReference type="Proteomes" id="UP001151287">
    <property type="component" value="Unassembled WGS sequence"/>
</dbReference>
<evidence type="ECO:0000256" key="8">
    <source>
        <dbReference type="ARBA" id="ARBA00022723"/>
    </source>
</evidence>
<comment type="pathway">
    <text evidence="3">Carbohydrate biosynthesis; gluconeogenesis.</text>
</comment>
<dbReference type="Pfam" id="PF03618">
    <property type="entry name" value="Kinase-PPPase"/>
    <property type="match status" value="1"/>
</dbReference>
<dbReference type="GO" id="GO:0004674">
    <property type="term" value="F:protein serine/threonine kinase activity"/>
    <property type="evidence" value="ECO:0007669"/>
    <property type="project" value="UniProtKB-KW"/>
</dbReference>
<dbReference type="PANTHER" id="PTHR43030:SF1">
    <property type="entry name" value="PHOSPHOENOLPYRUVATE SYNTHASE"/>
    <property type="match status" value="1"/>
</dbReference>
<accession>A0A9Q0BW74</accession>
<feature type="compositionally biased region" description="Low complexity" evidence="16">
    <location>
        <begin position="75"/>
        <end position="108"/>
    </location>
</feature>
<dbReference type="InterPro" id="IPR000121">
    <property type="entry name" value="PEP_util_C"/>
</dbReference>
<comment type="catalytic activity">
    <reaction evidence="14">
        <text>pyruvate + ATP + H2O = phosphoenolpyruvate + AMP + phosphate + 2 H(+)</text>
        <dbReference type="Rhea" id="RHEA:11364"/>
        <dbReference type="ChEBI" id="CHEBI:15361"/>
        <dbReference type="ChEBI" id="CHEBI:15377"/>
        <dbReference type="ChEBI" id="CHEBI:15378"/>
        <dbReference type="ChEBI" id="CHEBI:30616"/>
        <dbReference type="ChEBI" id="CHEBI:43474"/>
        <dbReference type="ChEBI" id="CHEBI:58702"/>
        <dbReference type="ChEBI" id="CHEBI:456215"/>
        <dbReference type="EC" id="2.7.9.2"/>
    </reaction>
</comment>
<reference evidence="19" key="1">
    <citation type="journal article" date="2022" name="Cell">
        <title>Repeat-based holocentromeres influence genome architecture and karyotype evolution.</title>
        <authorList>
            <person name="Hofstatter P.G."/>
            <person name="Thangavel G."/>
            <person name="Lux T."/>
            <person name="Neumann P."/>
            <person name="Vondrak T."/>
            <person name="Novak P."/>
            <person name="Zhang M."/>
            <person name="Costa L."/>
            <person name="Castellani M."/>
            <person name="Scott A."/>
            <person name="Toegelov H."/>
            <person name="Fuchs J."/>
            <person name="Mata-Sucre Y."/>
            <person name="Dias Y."/>
            <person name="Vanzela A.L.L."/>
            <person name="Huettel B."/>
            <person name="Almeida C.C.S."/>
            <person name="Simkova H."/>
            <person name="Souza G."/>
            <person name="Pedrosa-Harand A."/>
            <person name="Macas J."/>
            <person name="Mayer K.F.X."/>
            <person name="Houben A."/>
            <person name="Marques A."/>
        </authorList>
    </citation>
    <scope>NUCLEOTIDE SEQUENCE</scope>
    <source>
        <strain evidence="19">RhyBre1mFocal</strain>
    </source>
</reference>
<evidence type="ECO:0000256" key="6">
    <source>
        <dbReference type="ARBA" id="ARBA00022527"/>
    </source>
</evidence>
<dbReference type="GO" id="GO:0050242">
    <property type="term" value="F:pyruvate, phosphate dikinase activity"/>
    <property type="evidence" value="ECO:0007669"/>
    <property type="project" value="UniProtKB-EC"/>
</dbReference>
<dbReference type="PANTHER" id="PTHR43030">
    <property type="entry name" value="PHOSPHOENOLPYRUVATE SYNTHASE"/>
    <property type="match status" value="1"/>
</dbReference>
<dbReference type="PROSITE" id="PS00742">
    <property type="entry name" value="PEP_ENZYMES_2"/>
    <property type="match status" value="1"/>
</dbReference>
<dbReference type="InterPro" id="IPR013815">
    <property type="entry name" value="ATP_grasp_subdomain_1"/>
</dbReference>
<feature type="region of interest" description="Disordered" evidence="16">
    <location>
        <begin position="263"/>
        <end position="289"/>
    </location>
</feature>
<feature type="compositionally biased region" description="Basic residues" evidence="16">
    <location>
        <begin position="684"/>
        <end position="709"/>
    </location>
</feature>
<feature type="compositionally biased region" description="Low complexity" evidence="16">
    <location>
        <begin position="120"/>
        <end position="136"/>
    </location>
</feature>
<dbReference type="Gene3D" id="3.30.1490.20">
    <property type="entry name" value="ATP-grasp fold, A domain"/>
    <property type="match status" value="2"/>
</dbReference>
<keyword evidence="11" id="KW-0067">ATP-binding</keyword>
<dbReference type="Gene3D" id="3.20.20.60">
    <property type="entry name" value="Phosphoenolpyruvate-binding domains"/>
    <property type="match status" value="1"/>
</dbReference>
<proteinExistence type="inferred from homology"/>
<feature type="compositionally biased region" description="Basic and acidic residues" evidence="16">
    <location>
        <begin position="661"/>
        <end position="683"/>
    </location>
</feature>
<evidence type="ECO:0000256" key="11">
    <source>
        <dbReference type="ARBA" id="ARBA00022840"/>
    </source>
</evidence>
<dbReference type="SUPFAM" id="SSF51621">
    <property type="entry name" value="Phosphoenolpyruvate/pyruvate domain"/>
    <property type="match status" value="1"/>
</dbReference>
<comment type="function">
    <text evidence="2">Catalyzes the phosphorylation of pyruvate to phosphoenolpyruvate.</text>
</comment>
<dbReference type="GO" id="GO:0008986">
    <property type="term" value="F:pyruvate, water dikinase activity"/>
    <property type="evidence" value="ECO:0007669"/>
    <property type="project" value="UniProtKB-EC"/>
</dbReference>
<evidence type="ECO:0000256" key="5">
    <source>
        <dbReference type="ARBA" id="ARBA00011996"/>
    </source>
</evidence>
<dbReference type="InterPro" id="IPR002192">
    <property type="entry name" value="PPDK_AMP/ATP-bd"/>
</dbReference>
<dbReference type="InterPro" id="IPR005177">
    <property type="entry name" value="Kinase-pyrophosphorylase"/>
</dbReference>
<dbReference type="EMBL" id="JAMQYH010001480">
    <property type="protein sequence ID" value="KAJ1680490.1"/>
    <property type="molecule type" value="Genomic_DNA"/>
</dbReference>
<feature type="compositionally biased region" description="Basic residues" evidence="16">
    <location>
        <begin position="481"/>
        <end position="497"/>
    </location>
</feature>
<comment type="cofactor">
    <cofactor evidence="1">
        <name>Mg(2+)</name>
        <dbReference type="ChEBI" id="CHEBI:18420"/>
    </cofactor>
</comment>
<keyword evidence="10" id="KW-0418">Kinase</keyword>
<comment type="caution">
    <text evidence="19">The sequence shown here is derived from an EMBL/GenBank/DDBJ whole genome shotgun (WGS) entry which is preliminary data.</text>
</comment>
<keyword evidence="6" id="KW-0723">Serine/threonine-protein kinase</keyword>
<feature type="domain" description="PEP-utilising enzyme C-terminal" evidence="18">
    <location>
        <begin position="750"/>
        <end position="1055"/>
    </location>
</feature>
<feature type="domain" description="Pyruvate phosphate dikinase AMP/ATP-binding" evidence="17">
    <location>
        <begin position="393"/>
        <end position="480"/>
    </location>
</feature>
<dbReference type="AlphaFoldDB" id="A0A9Q0BW74"/>
<organism evidence="19 20">
    <name type="scientific">Rhynchospora breviuscula</name>
    <dbReference type="NCBI Taxonomy" id="2022672"/>
    <lineage>
        <taxon>Eukaryota</taxon>
        <taxon>Viridiplantae</taxon>
        <taxon>Streptophyta</taxon>
        <taxon>Embryophyta</taxon>
        <taxon>Tracheophyta</taxon>
        <taxon>Spermatophyta</taxon>
        <taxon>Magnoliopsida</taxon>
        <taxon>Liliopsida</taxon>
        <taxon>Poales</taxon>
        <taxon>Cyperaceae</taxon>
        <taxon>Cyperoideae</taxon>
        <taxon>Rhynchosporeae</taxon>
        <taxon>Rhynchospora</taxon>
    </lineage>
</organism>
<evidence type="ECO:0000256" key="14">
    <source>
        <dbReference type="ARBA" id="ARBA00047700"/>
    </source>
</evidence>
<evidence type="ECO:0000256" key="12">
    <source>
        <dbReference type="ARBA" id="ARBA00022842"/>
    </source>
</evidence>
<dbReference type="OrthoDB" id="6123450at2759"/>
<feature type="region of interest" description="Disordered" evidence="16">
    <location>
        <begin position="481"/>
        <end position="710"/>
    </location>
</feature>
<evidence type="ECO:0000256" key="3">
    <source>
        <dbReference type="ARBA" id="ARBA00004742"/>
    </source>
</evidence>
<evidence type="ECO:0000256" key="10">
    <source>
        <dbReference type="ARBA" id="ARBA00022777"/>
    </source>
</evidence>
<dbReference type="FunFam" id="3.20.20.60:FF:000010">
    <property type="entry name" value="Phosphoenolpyruvate synthase"/>
    <property type="match status" value="1"/>
</dbReference>
<dbReference type="InterPro" id="IPR023151">
    <property type="entry name" value="PEP_util_CS"/>
</dbReference>
<keyword evidence="9" id="KW-0547">Nucleotide-binding</keyword>
<evidence type="ECO:0000256" key="16">
    <source>
        <dbReference type="SAM" id="MobiDB-lite"/>
    </source>
</evidence>
<dbReference type="GO" id="GO:0005524">
    <property type="term" value="F:ATP binding"/>
    <property type="evidence" value="ECO:0007669"/>
    <property type="project" value="UniProtKB-KW"/>
</dbReference>
<evidence type="ECO:0000256" key="7">
    <source>
        <dbReference type="ARBA" id="ARBA00022679"/>
    </source>
</evidence>
<evidence type="ECO:0000256" key="2">
    <source>
        <dbReference type="ARBA" id="ARBA00002988"/>
    </source>
</evidence>